<gene>
    <name evidence="2" type="ORF">BN874_360011</name>
</gene>
<keyword evidence="1" id="KW-1133">Transmembrane helix</keyword>
<organism evidence="2 3">
    <name type="scientific">Candidatus Contendobacter odensis Run_B_J11</name>
    <dbReference type="NCBI Taxonomy" id="1400861"/>
    <lineage>
        <taxon>Bacteria</taxon>
        <taxon>Pseudomonadati</taxon>
        <taxon>Pseudomonadota</taxon>
        <taxon>Gammaproteobacteria</taxon>
        <taxon>Candidatus Competibacteraceae</taxon>
        <taxon>Candidatus Contendibacter</taxon>
    </lineage>
</organism>
<protein>
    <submittedName>
        <fullName evidence="2">Lipoprotein</fullName>
    </submittedName>
</protein>
<dbReference type="InterPro" id="IPR015943">
    <property type="entry name" value="WD40/YVTN_repeat-like_dom_sf"/>
</dbReference>
<evidence type="ECO:0000313" key="2">
    <source>
        <dbReference type="EMBL" id="CDH46128.1"/>
    </source>
</evidence>
<dbReference type="SUPFAM" id="SSF53649">
    <property type="entry name" value="Alkaline phosphatase-like"/>
    <property type="match status" value="1"/>
</dbReference>
<dbReference type="Gene3D" id="2.130.10.10">
    <property type="entry name" value="YVTN repeat-like/Quinoprotein amine dehydrogenase"/>
    <property type="match status" value="2"/>
</dbReference>
<accession>A0A7U7J4C6</accession>
<dbReference type="InterPro" id="IPR051200">
    <property type="entry name" value="Host-pathogen_enzymatic-act"/>
</dbReference>
<dbReference type="Proteomes" id="UP000019184">
    <property type="component" value="Unassembled WGS sequence"/>
</dbReference>
<keyword evidence="3" id="KW-1185">Reference proteome</keyword>
<dbReference type="SUPFAM" id="SSF51004">
    <property type="entry name" value="C-terminal (heme d1) domain of cytochrome cd1-nitrite reductase"/>
    <property type="match status" value="1"/>
</dbReference>
<dbReference type="PANTHER" id="PTHR47197:SF3">
    <property type="entry name" value="DIHYDRO-HEME D1 DEHYDROGENASE"/>
    <property type="match status" value="1"/>
</dbReference>
<dbReference type="InterPro" id="IPR017850">
    <property type="entry name" value="Alkaline_phosphatase_core_sf"/>
</dbReference>
<evidence type="ECO:0000256" key="1">
    <source>
        <dbReference type="SAM" id="Phobius"/>
    </source>
</evidence>
<dbReference type="EMBL" id="CBTK010000250">
    <property type="protein sequence ID" value="CDH46128.1"/>
    <property type="molecule type" value="Genomic_DNA"/>
</dbReference>
<reference evidence="2 3" key="1">
    <citation type="journal article" date="2014" name="ISME J.">
        <title>Candidatus Competibacter-lineage genomes retrieved from metagenomes reveal functional metabolic diversity.</title>
        <authorList>
            <person name="McIlroy S.J."/>
            <person name="Albertsen M."/>
            <person name="Andresen E.K."/>
            <person name="Saunders A.M."/>
            <person name="Kristiansen R."/>
            <person name="Stokholm-Bjerregaard M."/>
            <person name="Nielsen K.L."/>
            <person name="Nielsen P.H."/>
        </authorList>
    </citation>
    <scope>NUCLEOTIDE SEQUENCE [LARGE SCALE GENOMIC DNA]</scope>
    <source>
        <strain evidence="2 3">Run_B_J11</strain>
    </source>
</reference>
<dbReference type="SUPFAM" id="SSF50974">
    <property type="entry name" value="Nitrous oxide reductase, N-terminal domain"/>
    <property type="match status" value="1"/>
</dbReference>
<comment type="caution">
    <text evidence="2">The sequence shown here is derived from an EMBL/GenBank/DDBJ whole genome shotgun (WGS) entry which is preliminary data.</text>
</comment>
<evidence type="ECO:0000313" key="3">
    <source>
        <dbReference type="Proteomes" id="UP000019184"/>
    </source>
</evidence>
<dbReference type="Gene3D" id="3.40.720.10">
    <property type="entry name" value="Alkaline Phosphatase, subunit A"/>
    <property type="match status" value="2"/>
</dbReference>
<proteinExistence type="predicted"/>
<keyword evidence="1" id="KW-0812">Transmembrane</keyword>
<dbReference type="InterPro" id="IPR011048">
    <property type="entry name" value="Haem_d1_sf"/>
</dbReference>
<feature type="transmembrane region" description="Helical" evidence="1">
    <location>
        <begin position="38"/>
        <end position="58"/>
    </location>
</feature>
<dbReference type="AlphaFoldDB" id="A0A7U7J4C6"/>
<name>A0A7U7J4C6_9GAMM</name>
<keyword evidence="1" id="KW-0472">Membrane</keyword>
<feature type="transmembrane region" description="Helical" evidence="1">
    <location>
        <begin position="6"/>
        <end position="26"/>
    </location>
</feature>
<keyword evidence="2" id="KW-0449">Lipoprotein</keyword>
<dbReference type="PANTHER" id="PTHR47197">
    <property type="entry name" value="PROTEIN NIRF"/>
    <property type="match status" value="1"/>
</dbReference>
<dbReference type="InterPro" id="IPR011045">
    <property type="entry name" value="N2O_reductase_N"/>
</dbReference>
<sequence length="1003" mass="108523">MLYFYTLKGLTLATSLFFHGIRPWSLKLMSKLEVRERFLLSAVGLMFALILSGGLSHAQSDIHILGQPGLPNLGQQDLPNLGQQITPLAPPGSRFVPMNPDLPDNPAWLAGQAVTTVVSPDQKTLLVLTSGYNRVFNTDSQAPEAQDSNEYVFIYDISTPAPIKKQVVQIPNTYNGIAFDPSGWAFYVAGGQDDKIHIITRSATGTWGEQPGNFLALGHSKGLGLGLDVPPDSPLVEVNTQVAVKPCAAGVAISKDGQTLVVANYYNDSITVFTGGYGNWSPGTELDLRPGKSDAAQAGTPGGEYPFWVVVKGNGPTATAYVSSIRDREIVVVDLSGGVPTVTARIPVKGQPNKMTLNKAQSLLYVVEDQSDTVDVIDTATHAILETIPVMPASVLPPALARYTGANPNSATLSPDEKQLYVTNGNLNFIAVVELGGTGGGGQVVGLIPTGWYPNSVSFSANGKSSMVYVVNGKSPTGSNPGWCYGSGPPTHENCWAANQYNPQLIKAGLQSFPLPDMGQLTTLTAQVATNNRFSSTVSVDDAAVMAAVRQGVKHVIYIIKENRTYDQILGDLEIGNGDPDLAEFGEALTPNQHNLARTFVTLDNFYATAETSNDGWPWSTSARAPDVIERQFPVAYAGRGLSLDSEGTNRSVNVALPTVKARQAANPLTPDDPDLLPGQTDVAAPDGPDNEVNTGYLWDAALRAKLTVRNYGFFVDLTRYAFPQDSAYSIPLLKNPAATRTTVAYPSSASLAPHTDPYFRGFDNTFPDYYRYKEWEREFDTQYASGGLPSLSLVRLMHDHTGNFDTAIDGVNTPELQQADNDYAVGLLIEKIANSRYANDTLIFVIEDDAQDGGDHVDSHRTIAFVAGAYVKRGAVVSSQYNTINFLRTIEEVLGLPPMNLNDALATPMADLFQTTPSPWSFSAVPSAFLYNTQLPLPPKEDNLAVPKPTHDAEYWAQVTKGMDFSVEDRFDFATYNRILWKGLMGDKPYPAAPTRMNLRRK</sequence>